<dbReference type="GO" id="GO:0004459">
    <property type="term" value="F:L-lactate dehydrogenase (NAD+) activity"/>
    <property type="evidence" value="ECO:0007669"/>
    <property type="project" value="TreeGrafter"/>
</dbReference>
<proteinExistence type="inferred from homology"/>
<dbReference type="InterPro" id="IPR001557">
    <property type="entry name" value="L-lactate/malate_DH"/>
</dbReference>
<evidence type="ECO:0000256" key="2">
    <source>
        <dbReference type="PIRSR" id="PIRSR000102-1"/>
    </source>
</evidence>
<dbReference type="EMBL" id="JQCE01000038">
    <property type="protein sequence ID" value="KRO16445.1"/>
    <property type="molecule type" value="Genomic_DNA"/>
</dbReference>
<keyword evidence="4" id="KW-0520">NAD</keyword>
<feature type="binding site" evidence="4">
    <location>
        <begin position="124"/>
        <end position="126"/>
    </location>
    <ligand>
        <name>NAD(+)</name>
        <dbReference type="ChEBI" id="CHEBI:57540"/>
    </ligand>
</feature>
<feature type="binding site" evidence="4">
    <location>
        <position position="33"/>
    </location>
    <ligand>
        <name>NAD(+)</name>
        <dbReference type="ChEBI" id="CHEBI:57540"/>
    </ligand>
</feature>
<dbReference type="PATRIC" id="fig|1293598.4.peg.1290"/>
<feature type="active site" description="Proton acceptor" evidence="2">
    <location>
        <position position="181"/>
    </location>
</feature>
<name>A0A0R2MX94_9LACO</name>
<dbReference type="Gene3D" id="3.90.110.10">
    <property type="entry name" value="Lactate dehydrogenase/glycoside hydrolase, family 4, C-terminal"/>
    <property type="match status" value="1"/>
</dbReference>
<dbReference type="PIRSF" id="PIRSF000102">
    <property type="entry name" value="Lac_mal_DH"/>
    <property type="match status" value="1"/>
</dbReference>
<protein>
    <submittedName>
        <fullName evidence="8">L-2-hydroxyisocaproate dehydrogenase</fullName>
    </submittedName>
</protein>
<evidence type="ECO:0000256" key="4">
    <source>
        <dbReference type="PIRSR" id="PIRSR000102-3"/>
    </source>
</evidence>
<gene>
    <name evidence="8" type="ORF">IV56_GL001227</name>
</gene>
<dbReference type="PRINTS" id="PR00086">
    <property type="entry name" value="LLDHDRGNASE"/>
</dbReference>
<dbReference type="AlphaFoldDB" id="A0A0R2MX94"/>
<dbReference type="SUPFAM" id="SSF51735">
    <property type="entry name" value="NAD(P)-binding Rossmann-fold domains"/>
    <property type="match status" value="1"/>
</dbReference>
<feature type="binding site" evidence="4">
    <location>
        <begin position="8"/>
        <end position="13"/>
    </location>
    <ligand>
        <name>NAD(+)</name>
        <dbReference type="ChEBI" id="CHEBI:57540"/>
    </ligand>
</feature>
<dbReference type="InterPro" id="IPR001236">
    <property type="entry name" value="Lactate/malate_DH_N"/>
</dbReference>
<reference evidence="8 9" key="1">
    <citation type="journal article" date="2015" name="Genome Announc.">
        <title>Expanding the biotechnology potential of lactobacilli through comparative genomics of 213 strains and associated genera.</title>
        <authorList>
            <person name="Sun Z."/>
            <person name="Harris H.M."/>
            <person name="McCann A."/>
            <person name="Guo C."/>
            <person name="Argimon S."/>
            <person name="Zhang W."/>
            <person name="Yang X."/>
            <person name="Jeffery I.B."/>
            <person name="Cooney J.C."/>
            <person name="Kagawa T.F."/>
            <person name="Liu W."/>
            <person name="Song Y."/>
            <person name="Salvetti E."/>
            <person name="Wrobel A."/>
            <person name="Rasinkangas P."/>
            <person name="Parkhill J."/>
            <person name="Rea M.C."/>
            <person name="O'Sullivan O."/>
            <person name="Ritari J."/>
            <person name="Douillard F.P."/>
            <person name="Paul Ross R."/>
            <person name="Yang R."/>
            <person name="Briner A.E."/>
            <person name="Felis G.E."/>
            <person name="de Vos W.M."/>
            <person name="Barrangou R."/>
            <person name="Klaenhammer T.R."/>
            <person name="Caufield P.W."/>
            <person name="Cui Y."/>
            <person name="Zhang H."/>
            <person name="O'Toole P.W."/>
        </authorList>
    </citation>
    <scope>NUCLEOTIDE SEQUENCE [LARGE SCALE GENOMIC DNA]</scope>
    <source>
        <strain evidence="8 9">DSM 24301</strain>
    </source>
</reference>
<evidence type="ECO:0000259" key="7">
    <source>
        <dbReference type="Pfam" id="PF02866"/>
    </source>
</evidence>
<evidence type="ECO:0000256" key="1">
    <source>
        <dbReference type="ARBA" id="ARBA00006054"/>
    </source>
</evidence>
<feature type="binding site" evidence="3">
    <location>
        <position position="88"/>
    </location>
    <ligand>
        <name>substrate</name>
    </ligand>
</feature>
<evidence type="ECO:0000313" key="9">
    <source>
        <dbReference type="Proteomes" id="UP000050969"/>
    </source>
</evidence>
<dbReference type="InterPro" id="IPR015955">
    <property type="entry name" value="Lactate_DH/Glyco_Ohase_4_C"/>
</dbReference>
<dbReference type="InterPro" id="IPR022383">
    <property type="entry name" value="Lactate/malate_DH_C"/>
</dbReference>
<dbReference type="Pfam" id="PF02866">
    <property type="entry name" value="Ldh_1_C"/>
    <property type="match status" value="1"/>
</dbReference>
<organism evidence="8 9">
    <name type="scientific">Lacticaseibacillus saniviri JCM 17471 = DSM 24301</name>
    <dbReference type="NCBI Taxonomy" id="1293598"/>
    <lineage>
        <taxon>Bacteria</taxon>
        <taxon>Bacillati</taxon>
        <taxon>Bacillota</taxon>
        <taxon>Bacilli</taxon>
        <taxon>Lactobacillales</taxon>
        <taxon>Lactobacillaceae</taxon>
        <taxon>Lacticaseibacillus</taxon>
    </lineage>
</organism>
<keyword evidence="9" id="KW-1185">Reference proteome</keyword>
<dbReference type="STRING" id="1293598.IV56_GL001227"/>
<feature type="binding site" evidence="3">
    <location>
        <position position="126"/>
    </location>
    <ligand>
        <name>substrate</name>
    </ligand>
</feature>
<feature type="domain" description="Lactate/malate dehydrogenase C-terminal" evidence="7">
    <location>
        <begin position="151"/>
        <end position="303"/>
    </location>
</feature>
<feature type="domain" description="Lactate/malate dehydrogenase N-terminal" evidence="6">
    <location>
        <begin position="3"/>
        <end position="148"/>
    </location>
</feature>
<dbReference type="Pfam" id="PF00056">
    <property type="entry name" value="Ldh_1_N"/>
    <property type="match status" value="1"/>
</dbReference>
<dbReference type="PANTHER" id="PTHR43128">
    <property type="entry name" value="L-2-HYDROXYCARBOXYLATE DEHYDROGENASE (NAD(P)(+))"/>
    <property type="match status" value="1"/>
</dbReference>
<dbReference type="GO" id="GO:0006089">
    <property type="term" value="P:lactate metabolic process"/>
    <property type="evidence" value="ECO:0007669"/>
    <property type="project" value="TreeGrafter"/>
</dbReference>
<evidence type="ECO:0000256" key="5">
    <source>
        <dbReference type="RuleBase" id="RU003369"/>
    </source>
</evidence>
<evidence type="ECO:0000259" key="6">
    <source>
        <dbReference type="Pfam" id="PF00056"/>
    </source>
</evidence>
<dbReference type="Proteomes" id="UP000050969">
    <property type="component" value="Unassembled WGS sequence"/>
</dbReference>
<dbReference type="OrthoDB" id="9802969at2"/>
<dbReference type="InterPro" id="IPR036291">
    <property type="entry name" value="NAD(P)-bd_dom_sf"/>
</dbReference>
<dbReference type="RefSeq" id="WP_054777674.1">
    <property type="nucleotide sequence ID" value="NZ_BBBX01000017.1"/>
</dbReference>
<feature type="binding site" evidence="3">
    <location>
        <position position="157"/>
    </location>
    <ligand>
        <name>substrate</name>
    </ligand>
</feature>
<evidence type="ECO:0000256" key="3">
    <source>
        <dbReference type="PIRSR" id="PIRSR000102-2"/>
    </source>
</evidence>
<sequence length="308" mass="33041">MSKVAIIGVGHVGAQVAADMVLRGTASELVLIDKNDKKALAEYYDLTDQQALTREQTVVTTVPYTQNWDTLADCDVIVVAAGNIELTRQDGADRLAELPNSAQIVRDIVPKIKASGFDGIVINITNPCDVVATYLQQQIGLYTNQVIGTGTTLDTARMKRAVSTFFKCNMADVSGFVLGEHGETQFTAWSTVAVAGVPITHAAESSNIKLEDLKEEARLGGWHIMAGKGFTSNGIGLTATVLTEAVLNDMRQAFPLSAYDAEKQIYIGQVTRIGKKGVLTHVDVKLTPDEQAAFDASAAAIQHNFSLI</sequence>
<keyword evidence="5" id="KW-0560">Oxidoreductase</keyword>
<feature type="binding site" evidence="3">
    <location>
        <position position="94"/>
    </location>
    <ligand>
        <name>substrate</name>
    </ligand>
</feature>
<accession>A0A0R2MX94</accession>
<dbReference type="SUPFAM" id="SSF56327">
    <property type="entry name" value="LDH C-terminal domain-like"/>
    <property type="match status" value="1"/>
</dbReference>
<comment type="caution">
    <text evidence="8">The sequence shown here is derived from an EMBL/GenBank/DDBJ whole genome shotgun (WGS) entry which is preliminary data.</text>
</comment>
<dbReference type="PANTHER" id="PTHR43128:SF31">
    <property type="entry name" value="L-LACTATE DEHYDROGENASE"/>
    <property type="match status" value="1"/>
</dbReference>
<comment type="similarity">
    <text evidence="1">Belongs to the LDH/MDH superfamily. LDH family.</text>
</comment>
<evidence type="ECO:0000313" key="8">
    <source>
        <dbReference type="EMBL" id="KRO16445.1"/>
    </source>
</evidence>
<dbReference type="Gene3D" id="3.40.50.720">
    <property type="entry name" value="NAD(P)-binding Rossmann-like Domain"/>
    <property type="match status" value="1"/>
</dbReference>